<dbReference type="Proteomes" id="UP001500604">
    <property type="component" value="Unassembled WGS sequence"/>
</dbReference>
<sequence length="74" mass="8049">MDSKSTAKISTGAGESLSLNSATVSTQTEDDLSAEELSAWRKHCSGDVMTQDETMLLYRVEGVPSQFASCEWDK</sequence>
<dbReference type="EMBL" id="BAABFL010000130">
    <property type="protein sequence ID" value="GAA4649332.1"/>
    <property type="molecule type" value="Genomic_DNA"/>
</dbReference>
<evidence type="ECO:0000313" key="2">
    <source>
        <dbReference type="EMBL" id="GAA4649332.1"/>
    </source>
</evidence>
<gene>
    <name evidence="2" type="ORF">GCM10023116_16060</name>
</gene>
<accession>A0ABP8V0D0</accession>
<feature type="region of interest" description="Disordered" evidence="1">
    <location>
        <begin position="1"/>
        <end position="31"/>
    </location>
</feature>
<proteinExistence type="predicted"/>
<organism evidence="2 3">
    <name type="scientific">Kistimonas scapharcae</name>
    <dbReference type="NCBI Taxonomy" id="1036133"/>
    <lineage>
        <taxon>Bacteria</taxon>
        <taxon>Pseudomonadati</taxon>
        <taxon>Pseudomonadota</taxon>
        <taxon>Gammaproteobacteria</taxon>
        <taxon>Oceanospirillales</taxon>
        <taxon>Endozoicomonadaceae</taxon>
        <taxon>Kistimonas</taxon>
    </lineage>
</organism>
<evidence type="ECO:0000256" key="1">
    <source>
        <dbReference type="SAM" id="MobiDB-lite"/>
    </source>
</evidence>
<comment type="caution">
    <text evidence="2">The sequence shown here is derived from an EMBL/GenBank/DDBJ whole genome shotgun (WGS) entry which is preliminary data.</text>
</comment>
<keyword evidence="3" id="KW-1185">Reference proteome</keyword>
<name>A0ABP8V0D0_9GAMM</name>
<reference evidence="3" key="1">
    <citation type="journal article" date="2019" name="Int. J. Syst. Evol. Microbiol.">
        <title>The Global Catalogue of Microorganisms (GCM) 10K type strain sequencing project: providing services to taxonomists for standard genome sequencing and annotation.</title>
        <authorList>
            <consortium name="The Broad Institute Genomics Platform"/>
            <consortium name="The Broad Institute Genome Sequencing Center for Infectious Disease"/>
            <person name="Wu L."/>
            <person name="Ma J."/>
        </authorList>
    </citation>
    <scope>NUCLEOTIDE SEQUENCE [LARGE SCALE GENOMIC DNA]</scope>
    <source>
        <strain evidence="3">JCM 17805</strain>
    </source>
</reference>
<feature type="compositionally biased region" description="Polar residues" evidence="1">
    <location>
        <begin position="17"/>
        <end position="27"/>
    </location>
</feature>
<protein>
    <submittedName>
        <fullName evidence="2">Uncharacterized protein</fullName>
    </submittedName>
</protein>
<evidence type="ECO:0000313" key="3">
    <source>
        <dbReference type="Proteomes" id="UP001500604"/>
    </source>
</evidence>